<dbReference type="SMART" id="SM00354">
    <property type="entry name" value="HTH_LACI"/>
    <property type="match status" value="1"/>
</dbReference>
<protein>
    <submittedName>
        <fullName evidence="6">LacI family gluconate utilization system Gnt-I transcriptional repressor</fullName>
    </submittedName>
</protein>
<proteinExistence type="predicted"/>
<dbReference type="Pfam" id="PF00356">
    <property type="entry name" value="LacI"/>
    <property type="match status" value="1"/>
</dbReference>
<dbReference type="CDD" id="cd01575">
    <property type="entry name" value="PBP1_GntR"/>
    <property type="match status" value="1"/>
</dbReference>
<dbReference type="RefSeq" id="WP_307281812.1">
    <property type="nucleotide sequence ID" value="NZ_JAUSVX010000016.1"/>
</dbReference>
<dbReference type="PROSITE" id="PS50932">
    <property type="entry name" value="HTH_LACI_2"/>
    <property type="match status" value="1"/>
</dbReference>
<evidence type="ECO:0000256" key="1">
    <source>
        <dbReference type="ARBA" id="ARBA00023015"/>
    </source>
</evidence>
<feature type="region of interest" description="Disordered" evidence="4">
    <location>
        <begin position="343"/>
        <end position="364"/>
    </location>
</feature>
<dbReference type="InterPro" id="IPR046335">
    <property type="entry name" value="LacI/GalR-like_sensor"/>
</dbReference>
<dbReference type="InterPro" id="IPR000843">
    <property type="entry name" value="HTH_LacI"/>
</dbReference>
<dbReference type="PROSITE" id="PS00356">
    <property type="entry name" value="HTH_LACI_1"/>
    <property type="match status" value="1"/>
</dbReference>
<dbReference type="PANTHER" id="PTHR30146">
    <property type="entry name" value="LACI-RELATED TRANSCRIPTIONAL REPRESSOR"/>
    <property type="match status" value="1"/>
</dbReference>
<feature type="domain" description="HTH lacI-type" evidence="5">
    <location>
        <begin position="17"/>
        <end position="71"/>
    </location>
</feature>
<dbReference type="InterPro" id="IPR010982">
    <property type="entry name" value="Lambda_DNA-bd_dom_sf"/>
</dbReference>
<accession>A0ABU0JGR2</accession>
<sequence>MRPGETDVAPGQGRRRTTLSDVAARAGVSPVTVSRALRRPDMVSADLRARIDQAVRELAYIPNQLASALASARTHMVGVVIPSLTNGVFADYLRALHDLFVPAGIQLLVSNSRYSPVEEEAAIATILGQSPEAIIVAGIDQTARARRLLERAGIPVVQTMELAEDPVDINIGLSQHEAGLAATRYLIGLGHRRIGHISARLDPRSRRRAAGYAAAMEQAGLGREPLLAATLRPSTVALGAELLGSLLARERRLEAAFCCNDDLALGALFECQRRGIRVPGDIALIGFNDLEFCASAFPSLSSVAVPRYEMGRRAGEIVLEVIRGSGNRPATRRIDLGFAIRERQSTSPRDAAGQAGRSPAASQA</sequence>
<evidence type="ECO:0000313" key="7">
    <source>
        <dbReference type="Proteomes" id="UP001242480"/>
    </source>
</evidence>
<dbReference type="EMBL" id="JAUSVX010000016">
    <property type="protein sequence ID" value="MDQ0473480.1"/>
    <property type="molecule type" value="Genomic_DNA"/>
</dbReference>
<comment type="caution">
    <text evidence="6">The sequence shown here is derived from an EMBL/GenBank/DDBJ whole genome shotgun (WGS) entry which is preliminary data.</text>
</comment>
<evidence type="ECO:0000256" key="3">
    <source>
        <dbReference type="ARBA" id="ARBA00023163"/>
    </source>
</evidence>
<evidence type="ECO:0000259" key="5">
    <source>
        <dbReference type="PROSITE" id="PS50932"/>
    </source>
</evidence>
<evidence type="ECO:0000256" key="2">
    <source>
        <dbReference type="ARBA" id="ARBA00023125"/>
    </source>
</evidence>
<keyword evidence="7" id="KW-1185">Reference proteome</keyword>
<dbReference type="PANTHER" id="PTHR30146:SF2">
    <property type="entry name" value="HTH-TYPE TRANSCRIPTIONAL REGULATOR GNTR"/>
    <property type="match status" value="1"/>
</dbReference>
<dbReference type="SUPFAM" id="SSF53822">
    <property type="entry name" value="Periplasmic binding protein-like I"/>
    <property type="match status" value="1"/>
</dbReference>
<dbReference type="InterPro" id="IPR028082">
    <property type="entry name" value="Peripla_BP_I"/>
</dbReference>
<dbReference type="Gene3D" id="3.40.50.2300">
    <property type="match status" value="2"/>
</dbReference>
<dbReference type="Proteomes" id="UP001242480">
    <property type="component" value="Unassembled WGS sequence"/>
</dbReference>
<dbReference type="CDD" id="cd01392">
    <property type="entry name" value="HTH_LacI"/>
    <property type="match status" value="1"/>
</dbReference>
<dbReference type="Pfam" id="PF13377">
    <property type="entry name" value="Peripla_BP_3"/>
    <property type="match status" value="1"/>
</dbReference>
<dbReference type="SUPFAM" id="SSF47413">
    <property type="entry name" value="lambda repressor-like DNA-binding domains"/>
    <property type="match status" value="1"/>
</dbReference>
<keyword evidence="3" id="KW-0804">Transcription</keyword>
<gene>
    <name evidence="6" type="ORF">QO011_006516</name>
</gene>
<keyword evidence="1" id="KW-0805">Transcription regulation</keyword>
<reference evidence="6 7" key="1">
    <citation type="submission" date="2023-07" db="EMBL/GenBank/DDBJ databases">
        <title>Genomic Encyclopedia of Type Strains, Phase IV (KMG-IV): sequencing the most valuable type-strain genomes for metagenomic binning, comparative biology and taxonomic classification.</title>
        <authorList>
            <person name="Goeker M."/>
        </authorList>
    </citation>
    <scope>NUCLEOTIDE SEQUENCE [LARGE SCALE GENOMIC DNA]</scope>
    <source>
        <strain evidence="6 7">DSM 19619</strain>
    </source>
</reference>
<evidence type="ECO:0000256" key="4">
    <source>
        <dbReference type="SAM" id="MobiDB-lite"/>
    </source>
</evidence>
<organism evidence="6 7">
    <name type="scientific">Labrys wisconsinensis</name>
    <dbReference type="NCBI Taxonomy" id="425677"/>
    <lineage>
        <taxon>Bacteria</taxon>
        <taxon>Pseudomonadati</taxon>
        <taxon>Pseudomonadota</taxon>
        <taxon>Alphaproteobacteria</taxon>
        <taxon>Hyphomicrobiales</taxon>
        <taxon>Xanthobacteraceae</taxon>
        <taxon>Labrys</taxon>
    </lineage>
</organism>
<evidence type="ECO:0000313" key="6">
    <source>
        <dbReference type="EMBL" id="MDQ0473480.1"/>
    </source>
</evidence>
<name>A0ABU0JGR2_9HYPH</name>
<keyword evidence="2" id="KW-0238">DNA-binding</keyword>
<dbReference type="Gene3D" id="1.10.260.40">
    <property type="entry name" value="lambda repressor-like DNA-binding domains"/>
    <property type="match status" value="1"/>
</dbReference>